<evidence type="ECO:0000256" key="4">
    <source>
        <dbReference type="ARBA" id="ARBA00022481"/>
    </source>
</evidence>
<dbReference type="AlphaFoldDB" id="A0A1V8NSF5"/>
<evidence type="ECO:0000256" key="3">
    <source>
        <dbReference type="ARBA" id="ARBA00022475"/>
    </source>
</evidence>
<dbReference type="GO" id="GO:0015627">
    <property type="term" value="C:type II protein secretion system complex"/>
    <property type="evidence" value="ECO:0007669"/>
    <property type="project" value="InterPro"/>
</dbReference>
<dbReference type="NCBIfam" id="TIGR01708">
    <property type="entry name" value="typeII_sec_gspH"/>
    <property type="match status" value="1"/>
</dbReference>
<evidence type="ECO:0000256" key="10">
    <source>
        <dbReference type="ARBA" id="ARBA00030775"/>
    </source>
</evidence>
<dbReference type="InterPro" id="IPR049875">
    <property type="entry name" value="TypeII_GspH"/>
</dbReference>
<feature type="domain" description="General secretion pathway GspH" evidence="11">
    <location>
        <begin position="41"/>
        <end position="147"/>
    </location>
</feature>
<dbReference type="GO" id="GO:0005886">
    <property type="term" value="C:plasma membrane"/>
    <property type="evidence" value="ECO:0007669"/>
    <property type="project" value="UniProtKB-SubCell"/>
</dbReference>
<dbReference type="GO" id="GO:0015628">
    <property type="term" value="P:protein secretion by the type II secretion system"/>
    <property type="evidence" value="ECO:0007669"/>
    <property type="project" value="InterPro"/>
</dbReference>
<dbReference type="Gene3D" id="3.55.40.10">
    <property type="entry name" value="minor pseudopilin epsh domain"/>
    <property type="match status" value="1"/>
</dbReference>
<reference evidence="12 13" key="1">
    <citation type="submission" date="2017-03" db="EMBL/GenBank/DDBJ databases">
        <authorList>
            <person name="Afonso C.L."/>
            <person name="Miller P.J."/>
            <person name="Scott M.A."/>
            <person name="Spackman E."/>
            <person name="Goraichik I."/>
            <person name="Dimitrov K.M."/>
            <person name="Suarez D.L."/>
            <person name="Swayne D.E."/>
        </authorList>
    </citation>
    <scope>NUCLEOTIDE SEQUENCE [LARGE SCALE GENOMIC DNA]</scope>
    <source>
        <strain evidence="12 13">ATCC 51113</strain>
    </source>
</reference>
<comment type="similarity">
    <text evidence="9">Belongs to the GSP H family.</text>
</comment>
<dbReference type="PRINTS" id="PR00885">
    <property type="entry name" value="BCTERIALGSPH"/>
</dbReference>
<comment type="subcellular location">
    <subcellularLocation>
        <location evidence="1">Cell inner membrane</location>
        <topology evidence="1">Single-pass membrane protein</topology>
    </subcellularLocation>
</comment>
<keyword evidence="4" id="KW-0488">Methylation</keyword>
<dbReference type="PROSITE" id="PS00409">
    <property type="entry name" value="PROKAR_NTER_METHYL"/>
    <property type="match status" value="1"/>
</dbReference>
<evidence type="ECO:0000256" key="7">
    <source>
        <dbReference type="ARBA" id="ARBA00022989"/>
    </source>
</evidence>
<gene>
    <name evidence="12" type="ORF">BZK42_25100</name>
</gene>
<dbReference type="Pfam" id="PF07963">
    <property type="entry name" value="N_methyl"/>
    <property type="match status" value="1"/>
</dbReference>
<evidence type="ECO:0000256" key="2">
    <source>
        <dbReference type="ARBA" id="ARBA00021549"/>
    </source>
</evidence>
<dbReference type="InterPro" id="IPR012902">
    <property type="entry name" value="N_methyl_site"/>
</dbReference>
<evidence type="ECO:0000259" key="11">
    <source>
        <dbReference type="Pfam" id="PF12019"/>
    </source>
</evidence>
<keyword evidence="6" id="KW-0812">Transmembrane</keyword>
<evidence type="ECO:0000256" key="8">
    <source>
        <dbReference type="ARBA" id="ARBA00023136"/>
    </source>
</evidence>
<dbReference type="EMBL" id="NAEW01000025">
    <property type="protein sequence ID" value="OQM39339.1"/>
    <property type="molecule type" value="Genomic_DNA"/>
</dbReference>
<protein>
    <recommendedName>
        <fullName evidence="2">Type II secretion system protein H</fullName>
    </recommendedName>
    <alternativeName>
        <fullName evidence="10">General secretion pathway protein H</fullName>
    </alternativeName>
</protein>
<proteinExistence type="inferred from homology"/>
<dbReference type="InterPro" id="IPR022346">
    <property type="entry name" value="T2SS_GspH"/>
</dbReference>
<comment type="caution">
    <text evidence="12">The sequence shown here is derived from an EMBL/GenBank/DDBJ whole genome shotgun (WGS) entry which is preliminary data.</text>
</comment>
<dbReference type="Pfam" id="PF12019">
    <property type="entry name" value="GspH"/>
    <property type="match status" value="1"/>
</dbReference>
<keyword evidence="7" id="KW-1133">Transmembrane helix</keyword>
<keyword evidence="3" id="KW-1003">Cell membrane</keyword>
<evidence type="ECO:0000256" key="5">
    <source>
        <dbReference type="ARBA" id="ARBA00022519"/>
    </source>
</evidence>
<dbReference type="RefSeq" id="WP_080860783.1">
    <property type="nucleotide sequence ID" value="NZ_CP077405.1"/>
</dbReference>
<dbReference type="NCBIfam" id="TIGR02532">
    <property type="entry name" value="IV_pilin_GFxxxE"/>
    <property type="match status" value="1"/>
</dbReference>
<evidence type="ECO:0000313" key="12">
    <source>
        <dbReference type="EMBL" id="OQM39339.1"/>
    </source>
</evidence>
<evidence type="ECO:0000256" key="6">
    <source>
        <dbReference type="ARBA" id="ARBA00022692"/>
    </source>
</evidence>
<evidence type="ECO:0000256" key="9">
    <source>
        <dbReference type="ARBA" id="ARBA00025772"/>
    </source>
</evidence>
<dbReference type="SUPFAM" id="SSF54523">
    <property type="entry name" value="Pili subunits"/>
    <property type="match status" value="1"/>
</dbReference>
<dbReference type="InterPro" id="IPR002416">
    <property type="entry name" value="T2SS_protein-GspH"/>
</dbReference>
<name>A0A1V8NSF5_CITBR</name>
<organism evidence="12 13">
    <name type="scientific">Citrobacter braakii</name>
    <dbReference type="NCBI Taxonomy" id="57706"/>
    <lineage>
        <taxon>Bacteria</taxon>
        <taxon>Pseudomonadati</taxon>
        <taxon>Pseudomonadota</taxon>
        <taxon>Gammaproteobacteria</taxon>
        <taxon>Enterobacterales</taxon>
        <taxon>Enterobacteriaceae</taxon>
        <taxon>Citrobacter</taxon>
        <taxon>Citrobacter freundii complex</taxon>
    </lineage>
</organism>
<dbReference type="InterPro" id="IPR045584">
    <property type="entry name" value="Pilin-like"/>
</dbReference>
<dbReference type="Proteomes" id="UP000192573">
    <property type="component" value="Unassembled WGS sequence"/>
</dbReference>
<evidence type="ECO:0000313" key="13">
    <source>
        <dbReference type="Proteomes" id="UP000192573"/>
    </source>
</evidence>
<accession>A0A1V8NSF5</accession>
<keyword evidence="5" id="KW-0997">Cell inner membrane</keyword>
<sequence>MRQKGFTLLEVILVLTIIALGASLVMMTYGRQNDTAKAITAAEQLAALTEYAADWSTMEDRSTGIEIREQGWRIVTPIGDRWQTPTQFYRLATEGKWESDWQVALFPASLARQSVGTPQILIHPDGEITPFTLHIRSRKNNTLLFTLASTGGLPLVLTRGESR</sequence>
<evidence type="ECO:0000256" key="1">
    <source>
        <dbReference type="ARBA" id="ARBA00004377"/>
    </source>
</evidence>
<keyword evidence="8" id="KW-0472">Membrane</keyword>